<proteinExistence type="predicted"/>
<protein>
    <submittedName>
        <fullName evidence="1">Uncharacterized protein</fullName>
    </submittedName>
</protein>
<keyword evidence="2" id="KW-1185">Reference proteome</keyword>
<dbReference type="Proteomes" id="UP001158050">
    <property type="component" value="Unassembled WGS sequence"/>
</dbReference>
<dbReference type="EMBL" id="FXUO01000009">
    <property type="protein sequence ID" value="SMP96587.1"/>
    <property type="molecule type" value="Genomic_DNA"/>
</dbReference>
<comment type="caution">
    <text evidence="1">The sequence shown here is derived from an EMBL/GenBank/DDBJ whole genome shotgun (WGS) entry which is preliminary data.</text>
</comment>
<gene>
    <name evidence="1" type="ORF">SAMN05421679_109129</name>
</gene>
<evidence type="ECO:0000313" key="2">
    <source>
        <dbReference type="Proteomes" id="UP001158050"/>
    </source>
</evidence>
<accession>A0ABY1R704</accession>
<name>A0ABY1R704_9FLAO</name>
<evidence type="ECO:0000313" key="1">
    <source>
        <dbReference type="EMBL" id="SMP96587.1"/>
    </source>
</evidence>
<sequence>MGYLGGKENNSFTALPSNFFYSVKAVEKSKKKVENSKKSRNR</sequence>
<reference evidence="1 2" key="1">
    <citation type="submission" date="2017-05" db="EMBL/GenBank/DDBJ databases">
        <authorList>
            <person name="Varghese N."/>
            <person name="Submissions S."/>
        </authorList>
    </citation>
    <scope>NUCLEOTIDE SEQUENCE [LARGE SCALE GENOMIC DNA]</scope>
    <source>
        <strain evidence="1 2">DSM 18015</strain>
    </source>
</reference>
<organism evidence="1 2">
    <name type="scientific">Epilithonimonas pallida</name>
    <dbReference type="NCBI Taxonomy" id="373671"/>
    <lineage>
        <taxon>Bacteria</taxon>
        <taxon>Pseudomonadati</taxon>
        <taxon>Bacteroidota</taxon>
        <taxon>Flavobacteriia</taxon>
        <taxon>Flavobacteriales</taxon>
        <taxon>Weeksellaceae</taxon>
        <taxon>Chryseobacterium group</taxon>
        <taxon>Epilithonimonas</taxon>
    </lineage>
</organism>